<feature type="transmembrane region" description="Helical" evidence="1">
    <location>
        <begin position="195"/>
        <end position="216"/>
    </location>
</feature>
<dbReference type="GO" id="GO:0006508">
    <property type="term" value="P:proteolysis"/>
    <property type="evidence" value="ECO:0007669"/>
    <property type="project" value="UniProtKB-KW"/>
</dbReference>
<dbReference type="GO" id="GO:0008237">
    <property type="term" value="F:metallopeptidase activity"/>
    <property type="evidence" value="ECO:0007669"/>
    <property type="project" value="UniProtKB-KW"/>
</dbReference>
<dbReference type="KEGG" id="lyd:D7I47_02545"/>
<feature type="transmembrane region" description="Helical" evidence="1">
    <location>
        <begin position="21"/>
        <end position="44"/>
    </location>
</feature>
<organism evidence="3 4">
    <name type="scientific">Protaetiibacter intestinalis</name>
    <dbReference type="NCBI Taxonomy" id="2419774"/>
    <lineage>
        <taxon>Bacteria</taxon>
        <taxon>Bacillati</taxon>
        <taxon>Actinomycetota</taxon>
        <taxon>Actinomycetes</taxon>
        <taxon>Micrococcales</taxon>
        <taxon>Microbacteriaceae</taxon>
        <taxon>Protaetiibacter</taxon>
    </lineage>
</organism>
<dbReference type="InterPro" id="IPR003675">
    <property type="entry name" value="Rce1/LyrA-like_dom"/>
</dbReference>
<keyword evidence="1" id="KW-0812">Transmembrane</keyword>
<feature type="transmembrane region" description="Helical" evidence="1">
    <location>
        <begin position="223"/>
        <end position="240"/>
    </location>
</feature>
<protein>
    <submittedName>
        <fullName evidence="3">CPBP family intramembrane metalloprotease</fullName>
    </submittedName>
</protein>
<keyword evidence="3" id="KW-0378">Hydrolase</keyword>
<name>A0A387B811_9MICO</name>
<gene>
    <name evidence="3" type="ORF">D7I47_02545</name>
</gene>
<keyword evidence="1" id="KW-1133">Transmembrane helix</keyword>
<accession>A0A387B811</accession>
<dbReference type="GO" id="GO:0004175">
    <property type="term" value="F:endopeptidase activity"/>
    <property type="evidence" value="ECO:0007669"/>
    <property type="project" value="UniProtKB-ARBA"/>
</dbReference>
<dbReference type="Proteomes" id="UP000278886">
    <property type="component" value="Chromosome"/>
</dbReference>
<dbReference type="EMBL" id="CP032630">
    <property type="protein sequence ID" value="AYF97236.1"/>
    <property type="molecule type" value="Genomic_DNA"/>
</dbReference>
<evidence type="ECO:0000256" key="1">
    <source>
        <dbReference type="SAM" id="Phobius"/>
    </source>
</evidence>
<feature type="transmembrane region" description="Helical" evidence="1">
    <location>
        <begin position="172"/>
        <end position="189"/>
    </location>
</feature>
<feature type="domain" description="CAAX prenyl protease 2/Lysostaphin resistance protein A-like" evidence="2">
    <location>
        <begin position="133"/>
        <end position="232"/>
    </location>
</feature>
<keyword evidence="1" id="KW-0472">Membrane</keyword>
<dbReference type="OrthoDB" id="254800at2"/>
<evidence type="ECO:0000313" key="4">
    <source>
        <dbReference type="Proteomes" id="UP000278886"/>
    </source>
</evidence>
<dbReference type="Pfam" id="PF02517">
    <property type="entry name" value="Rce1-like"/>
    <property type="match status" value="1"/>
</dbReference>
<reference evidence="4" key="1">
    <citation type="submission" date="2018-09" db="EMBL/GenBank/DDBJ databases">
        <title>Genome sequencing of strain 2DFWR-13.</title>
        <authorList>
            <person name="Heo J."/>
            <person name="Kim S.-J."/>
            <person name="Kwon S.-W."/>
        </authorList>
    </citation>
    <scope>NUCLEOTIDE SEQUENCE [LARGE SCALE GENOMIC DNA]</scope>
    <source>
        <strain evidence="4">2DFWR-13</strain>
    </source>
</reference>
<feature type="transmembrane region" description="Helical" evidence="1">
    <location>
        <begin position="91"/>
        <end position="112"/>
    </location>
</feature>
<feature type="transmembrane region" description="Helical" evidence="1">
    <location>
        <begin position="132"/>
        <end position="152"/>
    </location>
</feature>
<dbReference type="PANTHER" id="PTHR36435">
    <property type="entry name" value="SLR1288 PROTEIN"/>
    <property type="match status" value="1"/>
</dbReference>
<keyword evidence="3" id="KW-0645">Protease</keyword>
<dbReference type="InterPro" id="IPR052710">
    <property type="entry name" value="CAAX_protease"/>
</dbReference>
<dbReference type="PANTHER" id="PTHR36435:SF1">
    <property type="entry name" value="CAAX AMINO TERMINAL PROTEASE FAMILY PROTEIN"/>
    <property type="match status" value="1"/>
</dbReference>
<keyword evidence="4" id="KW-1185">Reference proteome</keyword>
<dbReference type="AlphaFoldDB" id="A0A387B811"/>
<proteinExistence type="predicted"/>
<feature type="transmembrane region" description="Helical" evidence="1">
    <location>
        <begin position="50"/>
        <end position="71"/>
    </location>
</feature>
<dbReference type="GO" id="GO:0080120">
    <property type="term" value="P:CAAX-box protein maturation"/>
    <property type="evidence" value="ECO:0007669"/>
    <property type="project" value="UniProtKB-ARBA"/>
</dbReference>
<dbReference type="RefSeq" id="WP_120761587.1">
    <property type="nucleotide sequence ID" value="NZ_CP032630.1"/>
</dbReference>
<keyword evidence="3" id="KW-0482">Metalloprotease</keyword>
<evidence type="ECO:0000313" key="3">
    <source>
        <dbReference type="EMBL" id="AYF97236.1"/>
    </source>
</evidence>
<evidence type="ECO:0000259" key="2">
    <source>
        <dbReference type="Pfam" id="PF02517"/>
    </source>
</evidence>
<sequence length="241" mass="25370">MADVQRHPPRRKSHYRDPLGALTVASVVYLISLLVALLAVPRIIALSLPVALLQAIVFLALWAPLVIGVYWAGRRYGDGDARTDVGLRIRLIDLGIGLLVGLVLRFGVEAIAPSSPGATLDGTTAALPEVPLLVVIIVGTGLAAPFVEELFFRGLLQRSVSGLVPGRRPARVIVSVLVSTPLFVLLHLATSAPTLWGTVAIVTGISGLVFGLLAALTRRLGPGIVAHVVFNGVGLAILYVR</sequence>